<keyword evidence="1" id="KW-0732">Signal</keyword>
<evidence type="ECO:0000313" key="3">
    <source>
        <dbReference type="Proteomes" id="UP001168821"/>
    </source>
</evidence>
<accession>A0AA38IDF0</accession>
<proteinExistence type="predicted"/>
<dbReference type="AlphaFoldDB" id="A0AA38IDF0"/>
<sequence length="128" mass="14300">MCKNVKNTIFLLVFVVKWVYQSSSTFKGVTIVCTWLPDATSKQETVTTNLQNSCAHNFTHKISLSIRSSTGTIFENSITNLPNLIKLEMAGINLKEIKPGAIKNVPQLDYLDLGYNALKKSKLVFFAI</sequence>
<keyword evidence="3" id="KW-1185">Reference proteome</keyword>
<protein>
    <submittedName>
        <fullName evidence="2">Uncharacterized protein</fullName>
    </submittedName>
</protein>
<organism evidence="2 3">
    <name type="scientific">Zophobas morio</name>
    <dbReference type="NCBI Taxonomy" id="2755281"/>
    <lineage>
        <taxon>Eukaryota</taxon>
        <taxon>Metazoa</taxon>
        <taxon>Ecdysozoa</taxon>
        <taxon>Arthropoda</taxon>
        <taxon>Hexapoda</taxon>
        <taxon>Insecta</taxon>
        <taxon>Pterygota</taxon>
        <taxon>Neoptera</taxon>
        <taxon>Endopterygota</taxon>
        <taxon>Coleoptera</taxon>
        <taxon>Polyphaga</taxon>
        <taxon>Cucujiformia</taxon>
        <taxon>Tenebrionidae</taxon>
        <taxon>Zophobas</taxon>
    </lineage>
</organism>
<dbReference type="SUPFAM" id="SSF52058">
    <property type="entry name" value="L domain-like"/>
    <property type="match status" value="1"/>
</dbReference>
<dbReference type="Proteomes" id="UP001168821">
    <property type="component" value="Unassembled WGS sequence"/>
</dbReference>
<reference evidence="2" key="1">
    <citation type="journal article" date="2023" name="G3 (Bethesda)">
        <title>Whole genome assemblies of Zophobas morio and Tenebrio molitor.</title>
        <authorList>
            <person name="Kaur S."/>
            <person name="Stinson S.A."/>
            <person name="diCenzo G.C."/>
        </authorList>
    </citation>
    <scope>NUCLEOTIDE SEQUENCE</scope>
    <source>
        <strain evidence="2">QUZm001</strain>
    </source>
</reference>
<dbReference type="EMBL" id="JALNTZ010000005">
    <property type="protein sequence ID" value="KAJ3653161.1"/>
    <property type="molecule type" value="Genomic_DNA"/>
</dbReference>
<name>A0AA38IDF0_9CUCU</name>
<feature type="chain" id="PRO_5041397850" evidence="1">
    <location>
        <begin position="26"/>
        <end position="128"/>
    </location>
</feature>
<dbReference type="Gene3D" id="3.80.10.10">
    <property type="entry name" value="Ribonuclease Inhibitor"/>
    <property type="match status" value="1"/>
</dbReference>
<comment type="caution">
    <text evidence="2">The sequence shown here is derived from an EMBL/GenBank/DDBJ whole genome shotgun (WGS) entry which is preliminary data.</text>
</comment>
<dbReference type="InterPro" id="IPR032675">
    <property type="entry name" value="LRR_dom_sf"/>
</dbReference>
<evidence type="ECO:0000256" key="1">
    <source>
        <dbReference type="SAM" id="SignalP"/>
    </source>
</evidence>
<feature type="signal peptide" evidence="1">
    <location>
        <begin position="1"/>
        <end position="25"/>
    </location>
</feature>
<gene>
    <name evidence="2" type="ORF">Zmor_019070</name>
</gene>
<evidence type="ECO:0000313" key="2">
    <source>
        <dbReference type="EMBL" id="KAJ3653161.1"/>
    </source>
</evidence>